<dbReference type="InterPro" id="IPR009959">
    <property type="entry name" value="Cyclase_SnoaL-like"/>
</dbReference>
<dbReference type="InterPro" id="IPR032710">
    <property type="entry name" value="NTF2-like_dom_sf"/>
</dbReference>
<dbReference type="PANTHER" id="PTHR38436">
    <property type="entry name" value="POLYKETIDE CYCLASE SNOAL-LIKE DOMAIN"/>
    <property type="match status" value="1"/>
</dbReference>
<dbReference type="Gene3D" id="3.10.450.50">
    <property type="match status" value="1"/>
</dbReference>
<proteinExistence type="predicted"/>
<evidence type="ECO:0000313" key="1">
    <source>
        <dbReference type="EMBL" id="MDV7218538.1"/>
    </source>
</evidence>
<name>A0ABU4FD70_9ACTN</name>
<dbReference type="Proteomes" id="UP001187346">
    <property type="component" value="Unassembled WGS sequence"/>
</dbReference>
<dbReference type="Pfam" id="PF07366">
    <property type="entry name" value="SnoaL"/>
    <property type="match status" value="1"/>
</dbReference>
<dbReference type="SUPFAM" id="SSF54427">
    <property type="entry name" value="NTF2-like"/>
    <property type="match status" value="1"/>
</dbReference>
<organism evidence="1 2">
    <name type="scientific">Streptomyces prunicolor</name>
    <dbReference type="NCBI Taxonomy" id="67348"/>
    <lineage>
        <taxon>Bacteria</taxon>
        <taxon>Bacillati</taxon>
        <taxon>Actinomycetota</taxon>
        <taxon>Actinomycetes</taxon>
        <taxon>Kitasatosporales</taxon>
        <taxon>Streptomycetaceae</taxon>
        <taxon>Streptomyces</taxon>
    </lineage>
</organism>
<protein>
    <submittedName>
        <fullName evidence="1">Ester cyclase</fullName>
    </submittedName>
</protein>
<dbReference type="PANTHER" id="PTHR38436:SF1">
    <property type="entry name" value="ESTER CYCLASE"/>
    <property type="match status" value="1"/>
</dbReference>
<dbReference type="RefSeq" id="WP_317772777.1">
    <property type="nucleotide sequence ID" value="NZ_JAWMAJ010000069.1"/>
</dbReference>
<sequence length="141" mass="15591">MTTTERNMALLRTAYRSLENGELDACVGMLTEKFIASVPGLPDPLHGREVWRQGARAMLEAFPDLKIDVQDMFGTGDKVTALVSFHGTHQGAFQEFAATGRQVAYRSVEVYRFEGDRIAEEWVAPDVLSLLRQIAPAPAGH</sequence>
<evidence type="ECO:0000313" key="2">
    <source>
        <dbReference type="Proteomes" id="UP001187346"/>
    </source>
</evidence>
<accession>A0ABU4FD70</accession>
<gene>
    <name evidence="1" type="ORF">R5A26_21565</name>
</gene>
<comment type="caution">
    <text evidence="1">The sequence shown here is derived from an EMBL/GenBank/DDBJ whole genome shotgun (WGS) entry which is preliminary data.</text>
</comment>
<dbReference type="EMBL" id="JAWMAJ010000069">
    <property type="protein sequence ID" value="MDV7218538.1"/>
    <property type="molecule type" value="Genomic_DNA"/>
</dbReference>
<reference evidence="1 2" key="1">
    <citation type="submission" date="2023-10" db="EMBL/GenBank/DDBJ databases">
        <title>Characterization of rhizosphere-enriched actinobacteria from wheat plants lab-grown on chernevaya soil.</title>
        <authorList>
            <person name="Tikhonova E.N."/>
            <person name="Konopkin A."/>
            <person name="Kravchenko I.K."/>
        </authorList>
    </citation>
    <scope>NUCLEOTIDE SEQUENCE [LARGE SCALE GENOMIC DNA]</scope>
    <source>
        <strain evidence="1 2">RR29</strain>
    </source>
</reference>
<keyword evidence="2" id="KW-1185">Reference proteome</keyword>